<evidence type="ECO:0000313" key="5">
    <source>
        <dbReference type="EMBL" id="GAA1976848.1"/>
    </source>
</evidence>
<keyword evidence="6" id="KW-1185">Reference proteome</keyword>
<name>A0ABP5DAX7_9PSEU</name>
<evidence type="ECO:0000313" key="6">
    <source>
        <dbReference type="Proteomes" id="UP001501116"/>
    </source>
</evidence>
<keyword evidence="3" id="KW-0227">DNA damage</keyword>
<dbReference type="PANTHER" id="PTHR41251:SF1">
    <property type="entry name" value="NON-HOMOLOGOUS END JOINING PROTEIN KU"/>
    <property type="match status" value="1"/>
</dbReference>
<dbReference type="InterPro" id="IPR006164">
    <property type="entry name" value="DNA_bd_Ku70/Ku80"/>
</dbReference>
<comment type="similarity">
    <text evidence="3">Belongs to the prokaryotic Ku family.</text>
</comment>
<dbReference type="SMART" id="SM00559">
    <property type="entry name" value="Ku78"/>
    <property type="match status" value="1"/>
</dbReference>
<gene>
    <name evidence="3" type="primary">ku</name>
    <name evidence="5" type="ORF">GCM10009754_60740</name>
</gene>
<dbReference type="HAMAP" id="MF_01875">
    <property type="entry name" value="Prokaryotic_Ku"/>
    <property type="match status" value="1"/>
</dbReference>
<reference evidence="6" key="1">
    <citation type="journal article" date="2019" name="Int. J. Syst. Evol. Microbiol.">
        <title>The Global Catalogue of Microorganisms (GCM) 10K type strain sequencing project: providing services to taxonomists for standard genome sequencing and annotation.</title>
        <authorList>
            <consortium name="The Broad Institute Genomics Platform"/>
            <consortium name="The Broad Institute Genome Sequencing Center for Infectious Disease"/>
            <person name="Wu L."/>
            <person name="Ma J."/>
        </authorList>
    </citation>
    <scope>NUCLEOTIDE SEQUENCE [LARGE SCALE GENOMIC DNA]</scope>
    <source>
        <strain evidence="6">JCM 14545</strain>
    </source>
</reference>
<evidence type="ECO:0000256" key="3">
    <source>
        <dbReference type="HAMAP-Rule" id="MF_01875"/>
    </source>
</evidence>
<sequence>MRAMWKGTIGLGSFGIPVRAYSAIEERGVALHQVHESDGGRIRLKRVCEVDGAEVDGDATAKGFALPGGDVVVLSEADLASLPLPTASSIEISAFAPLEQIDPLHFARGYFLEPEIASTRPYVLLSEAMQQSGKVAVVRVALRQRETLAVLRVRDQVIVLQTMLWPDEIRTPDFPFQHTEADVRADEVRTAVGFIENLAGDFEPARYADRSRAALEALIEAKAEGNEVVQPTAAEQDAGVVALLAALRETAEEPAVRRAKAAARKAAAAKAAATRAARRAETAARVTE</sequence>
<dbReference type="RefSeq" id="WP_344426487.1">
    <property type="nucleotide sequence ID" value="NZ_BAAANN010000028.1"/>
</dbReference>
<dbReference type="PANTHER" id="PTHR41251">
    <property type="entry name" value="NON-HOMOLOGOUS END JOINING PROTEIN KU"/>
    <property type="match status" value="1"/>
</dbReference>
<keyword evidence="1 3" id="KW-0238">DNA-binding</keyword>
<evidence type="ECO:0000259" key="4">
    <source>
        <dbReference type="SMART" id="SM00559"/>
    </source>
</evidence>
<dbReference type="InterPro" id="IPR016194">
    <property type="entry name" value="SPOC-like_C_dom_sf"/>
</dbReference>
<comment type="function">
    <text evidence="3">With LigD forms a non-homologous end joining (NHEJ) DNA repair enzyme, which repairs dsDNA breaks with reduced fidelity. Binds linear dsDNA with 5'- and 3'- overhangs but not closed circular dsDNA nor ssDNA. Recruits and stimulates the ligase activity of LigD.</text>
</comment>
<organism evidence="5 6">
    <name type="scientific">Amycolatopsis minnesotensis</name>
    <dbReference type="NCBI Taxonomy" id="337894"/>
    <lineage>
        <taxon>Bacteria</taxon>
        <taxon>Bacillati</taxon>
        <taxon>Actinomycetota</taxon>
        <taxon>Actinomycetes</taxon>
        <taxon>Pseudonocardiales</taxon>
        <taxon>Pseudonocardiaceae</taxon>
        <taxon>Amycolatopsis</taxon>
    </lineage>
</organism>
<feature type="domain" description="Ku" evidence="4">
    <location>
        <begin position="52"/>
        <end position="180"/>
    </location>
</feature>
<keyword evidence="2 3" id="KW-0233">DNA recombination</keyword>
<evidence type="ECO:0000256" key="2">
    <source>
        <dbReference type="ARBA" id="ARBA00023172"/>
    </source>
</evidence>
<dbReference type="Proteomes" id="UP001501116">
    <property type="component" value="Unassembled WGS sequence"/>
</dbReference>
<comment type="subunit">
    <text evidence="3">Homodimer. Interacts with LigD.</text>
</comment>
<proteinExistence type="inferred from homology"/>
<protein>
    <recommendedName>
        <fullName evidence="3">Non-homologous end joining protein Ku</fullName>
    </recommendedName>
</protein>
<dbReference type="Pfam" id="PF02735">
    <property type="entry name" value="Ku"/>
    <property type="match status" value="1"/>
</dbReference>
<dbReference type="EMBL" id="BAAANN010000028">
    <property type="protein sequence ID" value="GAA1976848.1"/>
    <property type="molecule type" value="Genomic_DNA"/>
</dbReference>
<dbReference type="NCBIfam" id="TIGR02772">
    <property type="entry name" value="Ku_bact"/>
    <property type="match status" value="1"/>
</dbReference>
<comment type="caution">
    <text evidence="5">The sequence shown here is derived from an EMBL/GenBank/DDBJ whole genome shotgun (WGS) entry which is preliminary data.</text>
</comment>
<evidence type="ECO:0000256" key="1">
    <source>
        <dbReference type="ARBA" id="ARBA00023125"/>
    </source>
</evidence>
<dbReference type="SUPFAM" id="SSF100939">
    <property type="entry name" value="SPOC domain-like"/>
    <property type="match status" value="1"/>
</dbReference>
<dbReference type="InterPro" id="IPR009187">
    <property type="entry name" value="Prok_Ku"/>
</dbReference>
<dbReference type="PIRSF" id="PIRSF006493">
    <property type="entry name" value="Prok_Ku"/>
    <property type="match status" value="1"/>
</dbReference>
<keyword evidence="3" id="KW-0234">DNA repair</keyword>
<accession>A0ABP5DAX7</accession>
<dbReference type="Gene3D" id="2.40.290.10">
    <property type="match status" value="1"/>
</dbReference>